<organism evidence="1 2">
    <name type="scientific">Thalassiosira oceanica</name>
    <name type="common">Marine diatom</name>
    <dbReference type="NCBI Taxonomy" id="159749"/>
    <lineage>
        <taxon>Eukaryota</taxon>
        <taxon>Sar</taxon>
        <taxon>Stramenopiles</taxon>
        <taxon>Ochrophyta</taxon>
        <taxon>Bacillariophyta</taxon>
        <taxon>Coscinodiscophyceae</taxon>
        <taxon>Thalassiosirophycidae</taxon>
        <taxon>Thalassiosirales</taxon>
        <taxon>Thalassiosiraceae</taxon>
        <taxon>Thalassiosira</taxon>
    </lineage>
</organism>
<protein>
    <submittedName>
        <fullName evidence="1">Uncharacterized protein</fullName>
    </submittedName>
</protein>
<dbReference type="EMBL" id="AGNL01049586">
    <property type="protein sequence ID" value="EJK44519.1"/>
    <property type="molecule type" value="Genomic_DNA"/>
</dbReference>
<dbReference type="InterPro" id="IPR011990">
    <property type="entry name" value="TPR-like_helical_dom_sf"/>
</dbReference>
<dbReference type="Proteomes" id="UP000266841">
    <property type="component" value="Unassembled WGS sequence"/>
</dbReference>
<evidence type="ECO:0000313" key="1">
    <source>
        <dbReference type="EMBL" id="EJK44519.1"/>
    </source>
</evidence>
<proteinExistence type="predicted"/>
<feature type="non-terminal residue" evidence="1">
    <location>
        <position position="1"/>
    </location>
</feature>
<dbReference type="SUPFAM" id="SSF81901">
    <property type="entry name" value="HCP-like"/>
    <property type="match status" value="1"/>
</dbReference>
<dbReference type="eggNOG" id="ENOG502QQ65">
    <property type="taxonomic scope" value="Eukaryota"/>
</dbReference>
<dbReference type="AlphaFoldDB" id="K0R104"/>
<evidence type="ECO:0000313" key="2">
    <source>
        <dbReference type="Proteomes" id="UP000266841"/>
    </source>
</evidence>
<reference evidence="1 2" key="1">
    <citation type="journal article" date="2012" name="Genome Biol.">
        <title>Genome and low-iron response of an oceanic diatom adapted to chronic iron limitation.</title>
        <authorList>
            <person name="Lommer M."/>
            <person name="Specht M."/>
            <person name="Roy A.S."/>
            <person name="Kraemer L."/>
            <person name="Andreson R."/>
            <person name="Gutowska M.A."/>
            <person name="Wolf J."/>
            <person name="Bergner S.V."/>
            <person name="Schilhabel M.B."/>
            <person name="Klostermeier U.C."/>
            <person name="Beiko R.G."/>
            <person name="Rosenstiel P."/>
            <person name="Hippler M."/>
            <person name="Laroche J."/>
        </authorList>
    </citation>
    <scope>NUCLEOTIDE SEQUENCE [LARGE SCALE GENOMIC DNA]</scope>
    <source>
        <strain evidence="1 2">CCMP1005</strain>
    </source>
</reference>
<comment type="caution">
    <text evidence="1">The sequence shown here is derived from an EMBL/GenBank/DDBJ whole genome shotgun (WGS) entry which is preliminary data.</text>
</comment>
<dbReference type="Gene3D" id="1.25.40.10">
    <property type="entry name" value="Tetratricopeptide repeat domain"/>
    <property type="match status" value="1"/>
</dbReference>
<sequence>NGDGVEQDVARGVSFYKKAAMLGNSTARHNLGCYEFERGRYDRGVRHLLISAKMGSERSLANIKELFKAGFAKKTQYAEALEGFRDASAEMKSPDREEARTHPLFN</sequence>
<accession>K0R104</accession>
<name>K0R104_THAOC</name>
<keyword evidence="2" id="KW-1185">Reference proteome</keyword>
<gene>
    <name evidence="1" type="ORF">THAOC_36931</name>
</gene>